<sequence length="84" mass="9884">HWKGAEASLKRLGDERPSKVEVRCTSDRHDRYLYVDGKVWRSSDSFKDMAKKATTKVIEERESAAELVKDFERRWATARRVYPP</sequence>
<dbReference type="EMBL" id="BARS01058207">
    <property type="protein sequence ID" value="GAG46414.1"/>
    <property type="molecule type" value="Genomic_DNA"/>
</dbReference>
<organism evidence="1">
    <name type="scientific">marine sediment metagenome</name>
    <dbReference type="NCBI Taxonomy" id="412755"/>
    <lineage>
        <taxon>unclassified sequences</taxon>
        <taxon>metagenomes</taxon>
        <taxon>ecological metagenomes</taxon>
    </lineage>
</organism>
<proteinExistence type="predicted"/>
<evidence type="ECO:0000313" key="1">
    <source>
        <dbReference type="EMBL" id="GAG46414.1"/>
    </source>
</evidence>
<gene>
    <name evidence="1" type="ORF">S01H1_85000</name>
</gene>
<name>X0XT66_9ZZZZ</name>
<dbReference type="AlphaFoldDB" id="X0XT66"/>
<feature type="non-terminal residue" evidence="1">
    <location>
        <position position="1"/>
    </location>
</feature>
<protein>
    <submittedName>
        <fullName evidence="1">Uncharacterized protein</fullName>
    </submittedName>
</protein>
<reference evidence="1" key="1">
    <citation type="journal article" date="2014" name="Front. Microbiol.">
        <title>High frequency of phylogenetically diverse reductive dehalogenase-homologous genes in deep subseafloor sedimentary metagenomes.</title>
        <authorList>
            <person name="Kawai M."/>
            <person name="Futagami T."/>
            <person name="Toyoda A."/>
            <person name="Takaki Y."/>
            <person name="Nishi S."/>
            <person name="Hori S."/>
            <person name="Arai W."/>
            <person name="Tsubouchi T."/>
            <person name="Morono Y."/>
            <person name="Uchiyama I."/>
            <person name="Ito T."/>
            <person name="Fujiyama A."/>
            <person name="Inagaki F."/>
            <person name="Takami H."/>
        </authorList>
    </citation>
    <scope>NUCLEOTIDE SEQUENCE</scope>
    <source>
        <strain evidence="1">Expedition CK06-06</strain>
    </source>
</reference>
<comment type="caution">
    <text evidence="1">The sequence shown here is derived from an EMBL/GenBank/DDBJ whole genome shotgun (WGS) entry which is preliminary data.</text>
</comment>
<accession>X0XT66</accession>